<proteinExistence type="predicted"/>
<dbReference type="EMBL" id="JTDE01005817">
    <property type="protein sequence ID" value="KAF7247139.1"/>
    <property type="molecule type" value="Genomic_DNA"/>
</dbReference>
<gene>
    <name evidence="2" type="ORF">EG68_09989</name>
</gene>
<evidence type="ECO:0000313" key="3">
    <source>
        <dbReference type="Proteomes" id="UP000822476"/>
    </source>
</evidence>
<evidence type="ECO:0000256" key="1">
    <source>
        <dbReference type="SAM" id="MobiDB-lite"/>
    </source>
</evidence>
<keyword evidence="3" id="KW-1185">Reference proteome</keyword>
<evidence type="ECO:0000313" key="2">
    <source>
        <dbReference type="EMBL" id="KAF7247139.1"/>
    </source>
</evidence>
<dbReference type="AlphaFoldDB" id="A0A8S9YMA5"/>
<organism evidence="2 3">
    <name type="scientific">Paragonimus skrjabini miyazakii</name>
    <dbReference type="NCBI Taxonomy" id="59628"/>
    <lineage>
        <taxon>Eukaryota</taxon>
        <taxon>Metazoa</taxon>
        <taxon>Spiralia</taxon>
        <taxon>Lophotrochozoa</taxon>
        <taxon>Platyhelminthes</taxon>
        <taxon>Trematoda</taxon>
        <taxon>Digenea</taxon>
        <taxon>Plagiorchiida</taxon>
        <taxon>Troglotremata</taxon>
        <taxon>Troglotrematidae</taxon>
        <taxon>Paragonimus</taxon>
    </lineage>
</organism>
<reference evidence="2" key="1">
    <citation type="submission" date="2019-07" db="EMBL/GenBank/DDBJ databases">
        <title>Annotation for the trematode Paragonimus miyazaki's.</title>
        <authorList>
            <person name="Choi Y.-J."/>
        </authorList>
    </citation>
    <scope>NUCLEOTIDE SEQUENCE</scope>
    <source>
        <strain evidence="2">Japan</strain>
    </source>
</reference>
<comment type="caution">
    <text evidence="2">The sequence shown here is derived from an EMBL/GenBank/DDBJ whole genome shotgun (WGS) entry which is preliminary data.</text>
</comment>
<dbReference type="Proteomes" id="UP000822476">
    <property type="component" value="Unassembled WGS sequence"/>
</dbReference>
<sequence>MTSINTDVSNDSSLDDSELQLHHPQNLTTDEINDKVTEWGKSTDCILMDNGSPNPWKTIPTWLMKFNSIGYVIFVHWWSQII</sequence>
<accession>A0A8S9YMA5</accession>
<protein>
    <submittedName>
        <fullName evidence="2">Uncharacterized protein</fullName>
    </submittedName>
</protein>
<feature type="region of interest" description="Disordered" evidence="1">
    <location>
        <begin position="1"/>
        <end position="24"/>
    </location>
</feature>
<feature type="compositionally biased region" description="Polar residues" evidence="1">
    <location>
        <begin position="1"/>
        <end position="12"/>
    </location>
</feature>
<name>A0A8S9YMA5_9TREM</name>